<feature type="compositionally biased region" description="Basic residues" evidence="1">
    <location>
        <begin position="100"/>
        <end position="149"/>
    </location>
</feature>
<feature type="compositionally biased region" description="Basic residues" evidence="1">
    <location>
        <begin position="225"/>
        <end position="235"/>
    </location>
</feature>
<feature type="compositionally biased region" description="Gly residues" evidence="1">
    <location>
        <begin position="173"/>
        <end position="188"/>
    </location>
</feature>
<protein>
    <submittedName>
        <fullName evidence="2">Uncharacterized protein</fullName>
    </submittedName>
</protein>
<keyword evidence="3" id="KW-1185">Reference proteome</keyword>
<reference evidence="2" key="1">
    <citation type="submission" date="2020-05" db="EMBL/GenBank/DDBJ databases">
        <title>WGS assembly of Panicum virgatum.</title>
        <authorList>
            <person name="Lovell J.T."/>
            <person name="Jenkins J."/>
            <person name="Shu S."/>
            <person name="Juenger T.E."/>
            <person name="Schmutz J."/>
        </authorList>
    </citation>
    <scope>NUCLEOTIDE SEQUENCE</scope>
    <source>
        <strain evidence="2">AP13</strain>
    </source>
</reference>
<evidence type="ECO:0000313" key="2">
    <source>
        <dbReference type="EMBL" id="KAG2626351.1"/>
    </source>
</evidence>
<evidence type="ECO:0000313" key="3">
    <source>
        <dbReference type="Proteomes" id="UP000823388"/>
    </source>
</evidence>
<comment type="caution">
    <text evidence="2">The sequence shown here is derived from an EMBL/GenBank/DDBJ whole genome shotgun (WGS) entry which is preliminary data.</text>
</comment>
<feature type="compositionally biased region" description="Low complexity" evidence="1">
    <location>
        <begin position="351"/>
        <end position="365"/>
    </location>
</feature>
<dbReference type="Proteomes" id="UP000823388">
    <property type="component" value="Chromosome 3K"/>
</dbReference>
<name>A0A8T0UQE4_PANVG</name>
<dbReference type="EMBL" id="CM029041">
    <property type="protein sequence ID" value="KAG2626351.1"/>
    <property type="molecule type" value="Genomic_DNA"/>
</dbReference>
<dbReference type="AlphaFoldDB" id="A0A8T0UQE4"/>
<feature type="region of interest" description="Disordered" evidence="1">
    <location>
        <begin position="100"/>
        <end position="202"/>
    </location>
</feature>
<evidence type="ECO:0000256" key="1">
    <source>
        <dbReference type="SAM" id="MobiDB-lite"/>
    </source>
</evidence>
<sequence>MRRLHWIDLVVNPTSCRLRLTVPLTSNKEERNGAARVAAGRGGGYRGRARRGGGAAGRGGAAGAVLLHLRGLAGGQRQQQLHRVDGARQLPALRDRLRRRALRPLQQRPHHRRRPRQASGLRRLHPPVRRRKQPAAPHRRQLRLRRRRHPGGDRPAVGRAHQLQRAGAELPVGGAGAGEHPGRRGLGGDAPEPVPLHGGHGQQRLPQQLLHAGLLQHGQPLHPGAVRRRAGRRLRPAPAGHVRLRRPEGGADGRGAGRVQPQRAGAAEPQRRRLRRGDRRRRPALQPAARRPRRPLQRAPRRALHLRRRVRHLRGPHALPRRARAQGHQRRVLRGGQEQRAGDVPPVPDALRQPPRVPLLGRLPPDGGGQRPRRPADIQRQARLRRPPRRHPDARAALDRAAGPGPAVSAAELMYIDHI</sequence>
<gene>
    <name evidence="2" type="ORF">PVAP13_3KG349154</name>
</gene>
<accession>A0A8T0UQE4</accession>
<feature type="compositionally biased region" description="Basic residues" evidence="1">
    <location>
        <begin position="272"/>
        <end position="283"/>
    </location>
</feature>
<feature type="region of interest" description="Disordered" evidence="1">
    <location>
        <begin position="36"/>
        <end position="60"/>
    </location>
</feature>
<proteinExistence type="predicted"/>
<organism evidence="2 3">
    <name type="scientific">Panicum virgatum</name>
    <name type="common">Blackwell switchgrass</name>
    <dbReference type="NCBI Taxonomy" id="38727"/>
    <lineage>
        <taxon>Eukaryota</taxon>
        <taxon>Viridiplantae</taxon>
        <taxon>Streptophyta</taxon>
        <taxon>Embryophyta</taxon>
        <taxon>Tracheophyta</taxon>
        <taxon>Spermatophyta</taxon>
        <taxon>Magnoliopsida</taxon>
        <taxon>Liliopsida</taxon>
        <taxon>Poales</taxon>
        <taxon>Poaceae</taxon>
        <taxon>PACMAD clade</taxon>
        <taxon>Panicoideae</taxon>
        <taxon>Panicodae</taxon>
        <taxon>Paniceae</taxon>
        <taxon>Panicinae</taxon>
        <taxon>Panicum</taxon>
        <taxon>Panicum sect. Hiantes</taxon>
    </lineage>
</organism>
<feature type="region of interest" description="Disordered" evidence="1">
    <location>
        <begin position="217"/>
        <end position="406"/>
    </location>
</feature>
<feature type="compositionally biased region" description="Basic residues" evidence="1">
    <location>
        <begin position="290"/>
        <end position="333"/>
    </location>
</feature>
<feature type="compositionally biased region" description="Gly residues" evidence="1">
    <location>
        <begin position="40"/>
        <end position="60"/>
    </location>
</feature>